<dbReference type="SMART" id="SM00409">
    <property type="entry name" value="IG"/>
    <property type="match status" value="3"/>
</dbReference>
<evidence type="ECO:0000256" key="1">
    <source>
        <dbReference type="ARBA" id="ARBA00009752"/>
    </source>
</evidence>
<dbReference type="InterPro" id="IPR007110">
    <property type="entry name" value="Ig-like_dom"/>
</dbReference>
<keyword evidence="4" id="KW-1015">Disulfide bond</keyword>
<dbReference type="PRINTS" id="PR01536">
    <property type="entry name" value="INTRLKN1R12F"/>
</dbReference>
<evidence type="ECO:0000313" key="10">
    <source>
        <dbReference type="Ensembl" id="ENSMAMP00000049638.1"/>
    </source>
</evidence>
<evidence type="ECO:0000256" key="3">
    <source>
        <dbReference type="ARBA" id="ARBA00022737"/>
    </source>
</evidence>
<feature type="domain" description="Ig-like" evidence="9">
    <location>
        <begin position="17"/>
        <end position="110"/>
    </location>
</feature>
<dbReference type="InterPro" id="IPR003599">
    <property type="entry name" value="Ig_sub"/>
</dbReference>
<keyword evidence="5" id="KW-0325">Glycoprotein</keyword>
<dbReference type="GeneTree" id="ENSGT01090000259985"/>
<keyword evidence="6" id="KW-0393">Immunoglobulin domain</keyword>
<dbReference type="InterPro" id="IPR015621">
    <property type="entry name" value="IL-1_rcpt_fam"/>
</dbReference>
<dbReference type="InterPro" id="IPR013783">
    <property type="entry name" value="Ig-like_fold"/>
</dbReference>
<feature type="signal peptide" evidence="8">
    <location>
        <begin position="1"/>
        <end position="21"/>
    </location>
</feature>
<evidence type="ECO:0000313" key="11">
    <source>
        <dbReference type="Proteomes" id="UP000261640"/>
    </source>
</evidence>
<keyword evidence="2 8" id="KW-0732">Signal</keyword>
<evidence type="ECO:0000259" key="9">
    <source>
        <dbReference type="PROSITE" id="PS50835"/>
    </source>
</evidence>
<evidence type="ECO:0000256" key="5">
    <source>
        <dbReference type="ARBA" id="ARBA00023180"/>
    </source>
</evidence>
<reference evidence="10" key="2">
    <citation type="submission" date="2025-09" db="UniProtKB">
        <authorList>
            <consortium name="Ensembl"/>
        </authorList>
    </citation>
    <scope>IDENTIFICATION</scope>
</reference>
<dbReference type="InterPro" id="IPR036179">
    <property type="entry name" value="Ig-like_dom_sf"/>
</dbReference>
<keyword evidence="7" id="KW-0472">Membrane</keyword>
<name>A0A7N9ANT6_9TELE</name>
<proteinExistence type="inferred from homology"/>
<protein>
    <recommendedName>
        <fullName evidence="9">Ig-like domain-containing protein</fullName>
    </recommendedName>
</protein>
<keyword evidence="7" id="KW-0812">Transmembrane</keyword>
<evidence type="ECO:0000256" key="6">
    <source>
        <dbReference type="ARBA" id="ARBA00023319"/>
    </source>
</evidence>
<organism evidence="10 11">
    <name type="scientific">Mastacembelus armatus</name>
    <name type="common">zig-zag eel</name>
    <dbReference type="NCBI Taxonomy" id="205130"/>
    <lineage>
        <taxon>Eukaryota</taxon>
        <taxon>Metazoa</taxon>
        <taxon>Chordata</taxon>
        <taxon>Craniata</taxon>
        <taxon>Vertebrata</taxon>
        <taxon>Euteleostomi</taxon>
        <taxon>Actinopterygii</taxon>
        <taxon>Neopterygii</taxon>
        <taxon>Teleostei</taxon>
        <taxon>Neoteleostei</taxon>
        <taxon>Acanthomorphata</taxon>
        <taxon>Anabantaria</taxon>
        <taxon>Synbranchiformes</taxon>
        <taxon>Mastacembelidae</taxon>
        <taxon>Mastacembelus</taxon>
    </lineage>
</organism>
<reference evidence="10" key="1">
    <citation type="submission" date="2025-08" db="UniProtKB">
        <authorList>
            <consortium name="Ensembl"/>
        </authorList>
    </citation>
    <scope>IDENTIFICATION</scope>
</reference>
<dbReference type="Ensembl" id="ENSMAMT00000040497.1">
    <property type="protein sequence ID" value="ENSMAMP00000049638.1"/>
    <property type="gene ID" value="ENSMAMG00000024416.1"/>
</dbReference>
<dbReference type="Gene3D" id="2.60.40.10">
    <property type="entry name" value="Immunoglobulins"/>
    <property type="match status" value="3"/>
</dbReference>
<dbReference type="AlphaFoldDB" id="A0A7N9ANT6"/>
<feature type="transmembrane region" description="Helical" evidence="7">
    <location>
        <begin position="321"/>
        <end position="340"/>
    </location>
</feature>
<dbReference type="Proteomes" id="UP000261640">
    <property type="component" value="Unplaced"/>
</dbReference>
<dbReference type="InParanoid" id="A0A7N9ANT6"/>
<keyword evidence="3" id="KW-0677">Repeat</keyword>
<dbReference type="PROSITE" id="PS50835">
    <property type="entry name" value="IG_LIKE"/>
    <property type="match status" value="1"/>
</dbReference>
<evidence type="ECO:0000256" key="2">
    <source>
        <dbReference type="ARBA" id="ARBA00022729"/>
    </source>
</evidence>
<dbReference type="PANTHER" id="PTHR11890">
    <property type="entry name" value="INTERLEUKIN-1 RECEPTOR FAMILY MEMBER"/>
    <property type="match status" value="1"/>
</dbReference>
<comment type="similarity">
    <text evidence="1">Belongs to the interleukin-1 receptor family.</text>
</comment>
<feature type="chain" id="PRO_5031127698" description="Ig-like domain-containing protein" evidence="8">
    <location>
        <begin position="22"/>
        <end position="383"/>
    </location>
</feature>
<sequence length="383" mass="43314">MQGLFLLFLLLLYSVCPLSSSKRFVKAGEMVVLQCPQDTLNHHGDTELIWTRYTTQEMFVANNTASLEQWNMDVLVYGRSLVILSASVTHQGNYSCSLGNASNQHWFTLTVYSKQSRKYNEKIEDLTTCYTQEFCKLKCPHIKIPHITSNGITWFKGESLPKEGYFSSVEKSDSGVYTCTRAYLYQGQIYNITLRVKLDVKSKGQSVIISPHNGDVFYVDLGSTLVIDCKAVMYTDFDEIFWLSNTSFVETNDSLPVFYNSTWEGNPDHIKMTASLIFKKVSEEDLLKCYTCKLESASEFPRFATITLSQKSHPVSLTPTLSIVGILVVIAVTVIVCVKFKIDIASFLRDTLGFRRGDSGRIRIFVFSFKASVLFQPPPVSTF</sequence>
<dbReference type="PANTHER" id="PTHR11890:SF6">
    <property type="entry name" value="INTERLEUKIN-18 RECEPTOR 1"/>
    <property type="match status" value="1"/>
</dbReference>
<dbReference type="SUPFAM" id="SSF48726">
    <property type="entry name" value="Immunoglobulin"/>
    <property type="match status" value="2"/>
</dbReference>
<dbReference type="InterPro" id="IPR004074">
    <property type="entry name" value="IL-1_rcpt_I/II-typ"/>
</dbReference>
<evidence type="ECO:0000256" key="7">
    <source>
        <dbReference type="SAM" id="Phobius"/>
    </source>
</evidence>
<accession>A0A7N9ANT6</accession>
<evidence type="ECO:0000256" key="4">
    <source>
        <dbReference type="ARBA" id="ARBA00023157"/>
    </source>
</evidence>
<keyword evidence="7" id="KW-1133">Transmembrane helix</keyword>
<keyword evidence="11" id="KW-1185">Reference proteome</keyword>
<dbReference type="GO" id="GO:0004908">
    <property type="term" value="F:interleukin-1 receptor activity"/>
    <property type="evidence" value="ECO:0007669"/>
    <property type="project" value="InterPro"/>
</dbReference>
<evidence type="ECO:0000256" key="8">
    <source>
        <dbReference type="SAM" id="SignalP"/>
    </source>
</evidence>